<proteinExistence type="predicted"/>
<gene>
    <name evidence="2" type="ORF">NDU88_004388</name>
</gene>
<sequence length="83" mass="9095">MFPEGRPLAEEVRQARQRGLEDVTAFQPRSQVSPASLQDDPDNLGVDKGSASSIATVELDHFGPLDSEPQLPIVTLRTADYLF</sequence>
<feature type="compositionally biased region" description="Basic and acidic residues" evidence="1">
    <location>
        <begin position="7"/>
        <end position="21"/>
    </location>
</feature>
<keyword evidence="3" id="KW-1185">Reference proteome</keyword>
<protein>
    <submittedName>
        <fullName evidence="2">Uncharacterized protein</fullName>
    </submittedName>
</protein>
<comment type="caution">
    <text evidence="2">The sequence shown here is derived from an EMBL/GenBank/DDBJ whole genome shotgun (WGS) entry which is preliminary data.</text>
</comment>
<feature type="compositionally biased region" description="Polar residues" evidence="1">
    <location>
        <begin position="27"/>
        <end position="36"/>
    </location>
</feature>
<feature type="region of interest" description="Disordered" evidence="1">
    <location>
        <begin position="1"/>
        <end position="49"/>
    </location>
</feature>
<dbReference type="Proteomes" id="UP001066276">
    <property type="component" value="Chromosome 7"/>
</dbReference>
<evidence type="ECO:0000256" key="1">
    <source>
        <dbReference type="SAM" id="MobiDB-lite"/>
    </source>
</evidence>
<organism evidence="2 3">
    <name type="scientific">Pleurodeles waltl</name>
    <name type="common">Iberian ribbed newt</name>
    <dbReference type="NCBI Taxonomy" id="8319"/>
    <lineage>
        <taxon>Eukaryota</taxon>
        <taxon>Metazoa</taxon>
        <taxon>Chordata</taxon>
        <taxon>Craniata</taxon>
        <taxon>Vertebrata</taxon>
        <taxon>Euteleostomi</taxon>
        <taxon>Amphibia</taxon>
        <taxon>Batrachia</taxon>
        <taxon>Caudata</taxon>
        <taxon>Salamandroidea</taxon>
        <taxon>Salamandridae</taxon>
        <taxon>Pleurodelinae</taxon>
        <taxon>Pleurodeles</taxon>
    </lineage>
</organism>
<evidence type="ECO:0000313" key="2">
    <source>
        <dbReference type="EMBL" id="KAJ1125975.1"/>
    </source>
</evidence>
<dbReference type="EMBL" id="JANPWB010000011">
    <property type="protein sequence ID" value="KAJ1125975.1"/>
    <property type="molecule type" value="Genomic_DNA"/>
</dbReference>
<evidence type="ECO:0000313" key="3">
    <source>
        <dbReference type="Proteomes" id="UP001066276"/>
    </source>
</evidence>
<accession>A0AAV7PKU7</accession>
<name>A0AAV7PKU7_PLEWA</name>
<reference evidence="2" key="1">
    <citation type="journal article" date="2022" name="bioRxiv">
        <title>Sequencing and chromosome-scale assembly of the giantPleurodeles waltlgenome.</title>
        <authorList>
            <person name="Brown T."/>
            <person name="Elewa A."/>
            <person name="Iarovenko S."/>
            <person name="Subramanian E."/>
            <person name="Araus A.J."/>
            <person name="Petzold A."/>
            <person name="Susuki M."/>
            <person name="Suzuki K.-i.T."/>
            <person name="Hayashi T."/>
            <person name="Toyoda A."/>
            <person name="Oliveira C."/>
            <person name="Osipova E."/>
            <person name="Leigh N.D."/>
            <person name="Simon A."/>
            <person name="Yun M.H."/>
        </authorList>
    </citation>
    <scope>NUCLEOTIDE SEQUENCE</scope>
    <source>
        <strain evidence="2">20211129_DDA</strain>
        <tissue evidence="2">Liver</tissue>
    </source>
</reference>
<dbReference type="AlphaFoldDB" id="A0AAV7PKU7"/>